<dbReference type="EMBL" id="JXIQ01000092">
    <property type="protein sequence ID" value="KIY21837.1"/>
    <property type="molecule type" value="Genomic_DNA"/>
</dbReference>
<comment type="caution">
    <text evidence="1">The sequence shown here is derived from an EMBL/GenBank/DDBJ whole genome shotgun (WGS) entry which is preliminary data.</text>
</comment>
<gene>
    <name evidence="1" type="ORF">UB32_11565</name>
</gene>
<organism evidence="1 2">
    <name type="scientific">Mesobacillus subterraneus</name>
    <dbReference type="NCBI Taxonomy" id="285983"/>
    <lineage>
        <taxon>Bacteria</taxon>
        <taxon>Bacillati</taxon>
        <taxon>Bacillota</taxon>
        <taxon>Bacilli</taxon>
        <taxon>Bacillales</taxon>
        <taxon>Bacillaceae</taxon>
        <taxon>Mesobacillus</taxon>
    </lineage>
</organism>
<dbReference type="Proteomes" id="UP000032512">
    <property type="component" value="Unassembled WGS sequence"/>
</dbReference>
<protein>
    <submittedName>
        <fullName evidence="1">Uncharacterized protein</fullName>
    </submittedName>
</protein>
<keyword evidence="2" id="KW-1185">Reference proteome</keyword>
<sequence length="78" mass="8652">MAEPFSDMPAGPSIDSSKNQKKENVLLALSKAPVQATVALIRKNRSNKGKRGFGIVLFYSESFFVEFRASKCKITLKE</sequence>
<evidence type="ECO:0000313" key="1">
    <source>
        <dbReference type="EMBL" id="KIY21837.1"/>
    </source>
</evidence>
<dbReference type="PATRIC" id="fig|285983.3.peg.978"/>
<dbReference type="AlphaFoldDB" id="A0A0D6Z8G8"/>
<name>A0A0D6Z8G8_9BACI</name>
<proteinExistence type="predicted"/>
<evidence type="ECO:0000313" key="2">
    <source>
        <dbReference type="Proteomes" id="UP000032512"/>
    </source>
</evidence>
<accession>A0A0D6Z8G8</accession>
<reference evidence="1 2" key="1">
    <citation type="submission" date="2015-01" db="EMBL/GenBank/DDBJ databases">
        <title>Draft genome sequences of the supercritical CO2 tolerant bacteria Bacillus subterraneus MITOT1 and Bacillus cereus MIT0214.</title>
        <authorList>
            <person name="Peet K.C."/>
            <person name="Thompson J.R."/>
        </authorList>
    </citation>
    <scope>NUCLEOTIDE SEQUENCE [LARGE SCALE GENOMIC DNA]</scope>
    <source>
        <strain evidence="1 2">MITOT1</strain>
    </source>
</reference>